<dbReference type="Proteomes" id="UP001162031">
    <property type="component" value="Unassembled WGS sequence"/>
</dbReference>
<dbReference type="PANTHER" id="PTHR15999">
    <property type="entry name" value="ZINC FINGER CW-TYPE PWWP DOMAIN PROTEIN 1"/>
    <property type="match status" value="1"/>
</dbReference>
<gene>
    <name evidence="6" type="ORF">HBR001_LOCUS9340</name>
</gene>
<evidence type="ECO:0000256" key="1">
    <source>
        <dbReference type="ARBA" id="ARBA00022723"/>
    </source>
</evidence>
<feature type="compositionally biased region" description="Polar residues" evidence="4">
    <location>
        <begin position="496"/>
        <end position="512"/>
    </location>
</feature>
<dbReference type="AlphaFoldDB" id="A0AAV0V5N6"/>
<evidence type="ECO:0000256" key="3">
    <source>
        <dbReference type="ARBA" id="ARBA00022833"/>
    </source>
</evidence>
<reference evidence="6" key="1">
    <citation type="submission" date="2022-12" db="EMBL/GenBank/DDBJ databases">
        <authorList>
            <person name="Webb A."/>
        </authorList>
    </citation>
    <scope>NUCLEOTIDE SEQUENCE</scope>
    <source>
        <strain evidence="6">Hp1</strain>
    </source>
</reference>
<proteinExistence type="predicted"/>
<evidence type="ECO:0000313" key="7">
    <source>
        <dbReference type="Proteomes" id="UP001162031"/>
    </source>
</evidence>
<dbReference type="PROSITE" id="PS51050">
    <property type="entry name" value="ZF_CW"/>
    <property type="match status" value="2"/>
</dbReference>
<organism evidence="6 7">
    <name type="scientific">Hyaloperonospora brassicae</name>
    <name type="common">Brassica downy mildew</name>
    <name type="synonym">Peronospora brassicae</name>
    <dbReference type="NCBI Taxonomy" id="162125"/>
    <lineage>
        <taxon>Eukaryota</taxon>
        <taxon>Sar</taxon>
        <taxon>Stramenopiles</taxon>
        <taxon>Oomycota</taxon>
        <taxon>Peronosporomycetes</taxon>
        <taxon>Peronosporales</taxon>
        <taxon>Peronosporaceae</taxon>
        <taxon>Hyaloperonospora</taxon>
    </lineage>
</organism>
<keyword evidence="2" id="KW-0863">Zinc-finger</keyword>
<evidence type="ECO:0000256" key="4">
    <source>
        <dbReference type="SAM" id="MobiDB-lite"/>
    </source>
</evidence>
<protein>
    <recommendedName>
        <fullName evidence="5">CW-type domain-containing protein</fullName>
    </recommendedName>
</protein>
<name>A0AAV0V5N6_HYABA</name>
<feature type="domain" description="CW-type" evidence="5">
    <location>
        <begin position="341"/>
        <end position="394"/>
    </location>
</feature>
<comment type="caution">
    <text evidence="6">The sequence shown here is derived from an EMBL/GenBank/DDBJ whole genome shotgun (WGS) entry which is preliminary data.</text>
</comment>
<dbReference type="Pfam" id="PF07496">
    <property type="entry name" value="zf-CW"/>
    <property type="match status" value="2"/>
</dbReference>
<keyword evidence="3" id="KW-0862">Zinc</keyword>
<dbReference type="GO" id="GO:0008270">
    <property type="term" value="F:zinc ion binding"/>
    <property type="evidence" value="ECO:0007669"/>
    <property type="project" value="UniProtKB-KW"/>
</dbReference>
<accession>A0AAV0V5N6</accession>
<dbReference type="PANTHER" id="PTHR15999:SF2">
    <property type="entry name" value="ZINC FINGER CW-TYPE PWWP DOMAIN PROTEIN 1"/>
    <property type="match status" value="1"/>
</dbReference>
<evidence type="ECO:0000256" key="2">
    <source>
        <dbReference type="ARBA" id="ARBA00022771"/>
    </source>
</evidence>
<feature type="region of interest" description="Disordered" evidence="4">
    <location>
        <begin position="489"/>
        <end position="579"/>
    </location>
</feature>
<feature type="domain" description="CW-type" evidence="5">
    <location>
        <begin position="436"/>
        <end position="488"/>
    </location>
</feature>
<keyword evidence="7" id="KW-1185">Reference proteome</keyword>
<dbReference type="EMBL" id="CANTFL010001485">
    <property type="protein sequence ID" value="CAI5743170.1"/>
    <property type="molecule type" value="Genomic_DNA"/>
</dbReference>
<keyword evidence="1" id="KW-0479">Metal-binding</keyword>
<feature type="region of interest" description="Disordered" evidence="4">
    <location>
        <begin position="163"/>
        <end position="188"/>
    </location>
</feature>
<evidence type="ECO:0000313" key="6">
    <source>
        <dbReference type="EMBL" id="CAI5743170.1"/>
    </source>
</evidence>
<dbReference type="InterPro" id="IPR011124">
    <property type="entry name" value="Znf_CW"/>
</dbReference>
<dbReference type="InterPro" id="IPR042778">
    <property type="entry name" value="ZCWPW1/ZCWPW2"/>
</dbReference>
<sequence>MDLRAALNAVDDDYGYDDETVEPPVPIQTEIVDVYLLRPEEPREIEVKDFTIMKPKKNKMRRLIRFYPRCQISYRATLPAEEKIVTSPGGTVTTTILPERLPRHNGGFSNPSRSLELLRLKRKLLQEYNALVQDDDREAAMFDALIGQSARSAEHRKVLDATAGNAERVSTKRSAPVHTLQPPVPKYEPVEVGDEDFVSLTGDKPGGMTLDERVQYVSSLWPSPPPVDDHEGITDYYGIEVHIVPEEDSAKEYAAETETEECIGMQKSRDLSLATASIAVDEMAQMKADTGSSTRIFDSDSETTMPSSPELLVKTHRSVLQKLKQAVAEDSDDEIRLNPMMSKQDDWVQCDKCQKWRRLPNQVNVSELPAVWYCKMNRWDKHHNKCSAREEKLVVHLKQTDLAEYRQRKFAQDFVQRCKRLDQSTQLYKYTHPHEDDGERKFVQCSECLKLRPLIGGMDPNKIAEPFVCWMNSDELLASCSAPEGPLYPRTKSQRHTVPSRESNSVVCTSSGYVEDDQLERTKDADSTSDPATSGCSVRGGNKSGGKGKRRARFGCRDKGAGSGNADMMLNKAKRRAAA</sequence>
<evidence type="ECO:0000259" key="5">
    <source>
        <dbReference type="PROSITE" id="PS51050"/>
    </source>
</evidence>
<dbReference type="Gene3D" id="3.30.40.100">
    <property type="match status" value="2"/>
</dbReference>